<comment type="caution">
    <text evidence="1">The sequence shown here is derived from an EMBL/GenBank/DDBJ whole genome shotgun (WGS) entry which is preliminary data.</text>
</comment>
<protein>
    <submittedName>
        <fullName evidence="1">Uncharacterized protein</fullName>
    </submittedName>
</protein>
<reference evidence="1" key="1">
    <citation type="submission" date="2022-02" db="EMBL/GenBank/DDBJ databases">
        <title>Plant Genome Project.</title>
        <authorList>
            <person name="Zhang R.-G."/>
        </authorList>
    </citation>
    <scope>NUCLEOTIDE SEQUENCE</scope>
    <source>
        <strain evidence="1">AT1</strain>
    </source>
</reference>
<evidence type="ECO:0000313" key="1">
    <source>
        <dbReference type="EMBL" id="KAI8551087.1"/>
    </source>
</evidence>
<organism evidence="1 2">
    <name type="scientific">Rhododendron molle</name>
    <name type="common">Chinese azalea</name>
    <name type="synonym">Azalea mollis</name>
    <dbReference type="NCBI Taxonomy" id="49168"/>
    <lineage>
        <taxon>Eukaryota</taxon>
        <taxon>Viridiplantae</taxon>
        <taxon>Streptophyta</taxon>
        <taxon>Embryophyta</taxon>
        <taxon>Tracheophyta</taxon>
        <taxon>Spermatophyta</taxon>
        <taxon>Magnoliopsida</taxon>
        <taxon>eudicotyledons</taxon>
        <taxon>Gunneridae</taxon>
        <taxon>Pentapetalae</taxon>
        <taxon>asterids</taxon>
        <taxon>Ericales</taxon>
        <taxon>Ericaceae</taxon>
        <taxon>Ericoideae</taxon>
        <taxon>Rhodoreae</taxon>
        <taxon>Rhododendron</taxon>
    </lineage>
</organism>
<evidence type="ECO:0000313" key="2">
    <source>
        <dbReference type="Proteomes" id="UP001062846"/>
    </source>
</evidence>
<proteinExistence type="predicted"/>
<keyword evidence="2" id="KW-1185">Reference proteome</keyword>
<name>A0ACC0NED2_RHOML</name>
<dbReference type="EMBL" id="CM046393">
    <property type="protein sequence ID" value="KAI8551087.1"/>
    <property type="molecule type" value="Genomic_DNA"/>
</dbReference>
<dbReference type="Proteomes" id="UP001062846">
    <property type="component" value="Chromosome 6"/>
</dbReference>
<accession>A0ACC0NED2</accession>
<sequence>MGCELDWAVDHRMGRPPRDVVSKEPNFHCSFPAIAAKNCQNRWCSDNSTRSLATRWRGHLPNLLPN</sequence>
<gene>
    <name evidence="1" type="ORF">RHMOL_Rhmol06G0157500</name>
</gene>